<proteinExistence type="predicted"/>
<sequence>MVQPGSARHVDRVVLAWPTQLAMYKYNFCMNVAEPEHGCAMAAGEIPQSVGSLSRLCVLNIADNLMSSAPSPSSRRRGTSTSPATSSPGGSWSAYVGNLTMLSRTLLGQNIKLSGSVPTSGSPTLTSPRTSKPA</sequence>
<evidence type="ECO:0000313" key="2">
    <source>
        <dbReference type="EnsemblPlants" id="OB11G20710.1"/>
    </source>
</evidence>
<feature type="region of interest" description="Disordered" evidence="1">
    <location>
        <begin position="113"/>
        <end position="134"/>
    </location>
</feature>
<dbReference type="Proteomes" id="UP000006038">
    <property type="component" value="Chromosome 11"/>
</dbReference>
<evidence type="ECO:0000313" key="3">
    <source>
        <dbReference type="Proteomes" id="UP000006038"/>
    </source>
</evidence>
<protein>
    <submittedName>
        <fullName evidence="2">Uncharacterized protein</fullName>
    </submittedName>
</protein>
<dbReference type="EnsemblPlants" id="OB11G20710.1">
    <property type="protein sequence ID" value="OB11G20710.1"/>
    <property type="gene ID" value="OB11G20710"/>
</dbReference>
<reference evidence="2" key="1">
    <citation type="journal article" date="2013" name="Nat. Commun.">
        <title>Whole-genome sequencing of Oryza brachyantha reveals mechanisms underlying Oryza genome evolution.</title>
        <authorList>
            <person name="Chen J."/>
            <person name="Huang Q."/>
            <person name="Gao D."/>
            <person name="Wang J."/>
            <person name="Lang Y."/>
            <person name="Liu T."/>
            <person name="Li B."/>
            <person name="Bai Z."/>
            <person name="Luis Goicoechea J."/>
            <person name="Liang C."/>
            <person name="Chen C."/>
            <person name="Zhang W."/>
            <person name="Sun S."/>
            <person name="Liao Y."/>
            <person name="Zhang X."/>
            <person name="Yang L."/>
            <person name="Song C."/>
            <person name="Wang M."/>
            <person name="Shi J."/>
            <person name="Liu G."/>
            <person name="Liu J."/>
            <person name="Zhou H."/>
            <person name="Zhou W."/>
            <person name="Yu Q."/>
            <person name="An N."/>
            <person name="Chen Y."/>
            <person name="Cai Q."/>
            <person name="Wang B."/>
            <person name="Liu B."/>
            <person name="Min J."/>
            <person name="Huang Y."/>
            <person name="Wu H."/>
            <person name="Li Z."/>
            <person name="Zhang Y."/>
            <person name="Yin Y."/>
            <person name="Song W."/>
            <person name="Jiang J."/>
            <person name="Jackson S.A."/>
            <person name="Wing R.A."/>
            <person name="Wang J."/>
            <person name="Chen M."/>
        </authorList>
    </citation>
    <scope>NUCLEOTIDE SEQUENCE [LARGE SCALE GENOMIC DNA]</scope>
    <source>
        <strain evidence="2">cv. IRGC 101232</strain>
    </source>
</reference>
<dbReference type="AlphaFoldDB" id="J3N8D5"/>
<name>J3N8D5_ORYBR</name>
<keyword evidence="3" id="KW-1185">Reference proteome</keyword>
<evidence type="ECO:0000256" key="1">
    <source>
        <dbReference type="SAM" id="MobiDB-lite"/>
    </source>
</evidence>
<dbReference type="HOGENOM" id="CLU_1899413_0_0_1"/>
<accession>J3N8D5</accession>
<dbReference type="Gramene" id="OB11G20710.1">
    <property type="protein sequence ID" value="OB11G20710.1"/>
    <property type="gene ID" value="OB11G20710"/>
</dbReference>
<feature type="region of interest" description="Disordered" evidence="1">
    <location>
        <begin position="67"/>
        <end position="92"/>
    </location>
</feature>
<reference evidence="2" key="2">
    <citation type="submission" date="2013-04" db="UniProtKB">
        <authorList>
            <consortium name="EnsemblPlants"/>
        </authorList>
    </citation>
    <scope>IDENTIFICATION</scope>
</reference>
<organism evidence="2">
    <name type="scientific">Oryza brachyantha</name>
    <name type="common">malo sina</name>
    <dbReference type="NCBI Taxonomy" id="4533"/>
    <lineage>
        <taxon>Eukaryota</taxon>
        <taxon>Viridiplantae</taxon>
        <taxon>Streptophyta</taxon>
        <taxon>Embryophyta</taxon>
        <taxon>Tracheophyta</taxon>
        <taxon>Spermatophyta</taxon>
        <taxon>Magnoliopsida</taxon>
        <taxon>Liliopsida</taxon>
        <taxon>Poales</taxon>
        <taxon>Poaceae</taxon>
        <taxon>BOP clade</taxon>
        <taxon>Oryzoideae</taxon>
        <taxon>Oryzeae</taxon>
        <taxon>Oryzinae</taxon>
        <taxon>Oryza</taxon>
    </lineage>
</organism>